<name>A0A0N5D8U4_THECL</name>
<dbReference type="Gene3D" id="1.20.5.340">
    <property type="match status" value="1"/>
</dbReference>
<evidence type="ECO:0000259" key="27">
    <source>
        <dbReference type="PROSITE" id="PS50219"/>
    </source>
</evidence>
<reference evidence="29 30" key="2">
    <citation type="submission" date="2018-11" db="EMBL/GenBank/DDBJ databases">
        <authorList>
            <consortium name="Pathogen Informatics"/>
        </authorList>
    </citation>
    <scope>NUCLEOTIDE SEQUENCE [LARGE SCALE GENOMIC DNA]</scope>
</reference>
<protein>
    <recommendedName>
        <fullName evidence="5">non-specific serine/threonine protein kinase</fullName>
        <ecNumber evidence="5">2.7.11.1</ecNumber>
    </recommendedName>
</protein>
<dbReference type="STRING" id="103827.A0A0N5D8U4"/>
<keyword evidence="11 20" id="KW-0547">Nucleotide-binding</keyword>
<feature type="domain" description="Phorbol-ester/DAG-type" evidence="25">
    <location>
        <begin position="1068"/>
        <end position="1118"/>
    </location>
</feature>
<dbReference type="PROSITE" id="PS50081">
    <property type="entry name" value="ZF_DAG_PE_2"/>
    <property type="match status" value="1"/>
</dbReference>
<dbReference type="OrthoDB" id="2156623at2759"/>
<dbReference type="PROSITE" id="PS00108">
    <property type="entry name" value="PROTEIN_KINASE_ST"/>
    <property type="match status" value="1"/>
</dbReference>
<evidence type="ECO:0000256" key="19">
    <source>
        <dbReference type="ARBA" id="ARBA00048679"/>
    </source>
</evidence>
<feature type="binding site" evidence="20">
    <location>
        <position position="108"/>
    </location>
    <ligand>
        <name>ATP</name>
        <dbReference type="ChEBI" id="CHEBI:30616"/>
    </ligand>
</feature>
<evidence type="ECO:0000256" key="3">
    <source>
        <dbReference type="ARBA" id="ARBA00004510"/>
    </source>
</evidence>
<evidence type="ECO:0000256" key="15">
    <source>
        <dbReference type="ARBA" id="ARBA00022840"/>
    </source>
</evidence>
<dbReference type="SMART" id="SM00036">
    <property type="entry name" value="CNH"/>
    <property type="match status" value="1"/>
</dbReference>
<keyword evidence="14" id="KW-0862">Zinc</keyword>
<dbReference type="Pfam" id="PF00130">
    <property type="entry name" value="C1_1"/>
    <property type="match status" value="1"/>
</dbReference>
<feature type="coiled-coil region" evidence="21">
    <location>
        <begin position="882"/>
        <end position="944"/>
    </location>
</feature>
<dbReference type="CDD" id="cd20809">
    <property type="entry name" value="C1_MRCK"/>
    <property type="match status" value="1"/>
</dbReference>
<keyword evidence="8" id="KW-0597">Phosphoprotein</keyword>
<dbReference type="Pfam" id="PF00069">
    <property type="entry name" value="Pkinase"/>
    <property type="match status" value="1"/>
</dbReference>
<dbReference type="Pfam" id="PF00433">
    <property type="entry name" value="Pkinase_C"/>
    <property type="match status" value="1"/>
</dbReference>
<dbReference type="Gene3D" id="2.30.29.30">
    <property type="entry name" value="Pleckstrin-homology domain (PH domain)/Phosphotyrosine-binding domain (PTB)"/>
    <property type="match status" value="1"/>
</dbReference>
<dbReference type="Pfam" id="PF15796">
    <property type="entry name" value="KELK"/>
    <property type="match status" value="1"/>
</dbReference>
<dbReference type="SUPFAM" id="SSF50729">
    <property type="entry name" value="PH domain-like"/>
    <property type="match status" value="1"/>
</dbReference>
<dbReference type="EMBL" id="UYYF01004817">
    <property type="protein sequence ID" value="VDN07160.1"/>
    <property type="molecule type" value="Genomic_DNA"/>
</dbReference>
<dbReference type="PROSITE" id="PS00479">
    <property type="entry name" value="ZF_DAG_PE_1"/>
    <property type="match status" value="1"/>
</dbReference>
<dbReference type="InterPro" id="IPR050839">
    <property type="entry name" value="Rho-assoc_Ser/Thr_Kinase"/>
</dbReference>
<keyword evidence="15 20" id="KW-0067">ATP-binding</keyword>
<dbReference type="PROSITE" id="PS50108">
    <property type="entry name" value="CRIB"/>
    <property type="match status" value="1"/>
</dbReference>
<dbReference type="InterPro" id="IPR000961">
    <property type="entry name" value="AGC-kinase_C"/>
</dbReference>
<evidence type="ECO:0000256" key="6">
    <source>
        <dbReference type="ARBA" id="ARBA00022490"/>
    </source>
</evidence>
<dbReference type="PROSITE" id="PS51285">
    <property type="entry name" value="AGC_KINASE_CTER"/>
    <property type="match status" value="1"/>
</dbReference>
<keyword evidence="13" id="KW-0418">Kinase</keyword>
<dbReference type="Pfam" id="PF08826">
    <property type="entry name" value="DMPK_coil"/>
    <property type="match status" value="1"/>
</dbReference>
<feature type="compositionally biased region" description="Low complexity" evidence="22">
    <location>
        <begin position="1746"/>
        <end position="1766"/>
    </location>
</feature>
<dbReference type="GO" id="GO:0008270">
    <property type="term" value="F:zinc ion binding"/>
    <property type="evidence" value="ECO:0007669"/>
    <property type="project" value="UniProtKB-KW"/>
</dbReference>
<evidence type="ECO:0000256" key="13">
    <source>
        <dbReference type="ARBA" id="ARBA00022777"/>
    </source>
</evidence>
<dbReference type="PROSITE" id="PS50003">
    <property type="entry name" value="PH_DOMAIN"/>
    <property type="match status" value="1"/>
</dbReference>
<evidence type="ECO:0000256" key="21">
    <source>
        <dbReference type="SAM" id="Coils"/>
    </source>
</evidence>
<dbReference type="Proteomes" id="UP000276776">
    <property type="component" value="Unassembled WGS sequence"/>
</dbReference>
<dbReference type="SMART" id="SM00285">
    <property type="entry name" value="PBD"/>
    <property type="match status" value="1"/>
</dbReference>
<comment type="catalytic activity">
    <reaction evidence="18">
        <text>L-threonyl-[protein] + ATP = O-phospho-L-threonyl-[protein] + ADP + H(+)</text>
        <dbReference type="Rhea" id="RHEA:46608"/>
        <dbReference type="Rhea" id="RHEA-COMP:11060"/>
        <dbReference type="Rhea" id="RHEA-COMP:11605"/>
        <dbReference type="ChEBI" id="CHEBI:15378"/>
        <dbReference type="ChEBI" id="CHEBI:30013"/>
        <dbReference type="ChEBI" id="CHEBI:30616"/>
        <dbReference type="ChEBI" id="CHEBI:61977"/>
        <dbReference type="ChEBI" id="CHEBI:456216"/>
        <dbReference type="EC" id="2.7.11.1"/>
    </reaction>
</comment>
<evidence type="ECO:0000259" key="24">
    <source>
        <dbReference type="PROSITE" id="PS50011"/>
    </source>
</evidence>
<dbReference type="GO" id="GO:0005737">
    <property type="term" value="C:cytoplasm"/>
    <property type="evidence" value="ECO:0007669"/>
    <property type="project" value="UniProtKB-SubCell"/>
</dbReference>
<dbReference type="PROSITE" id="PS50219">
    <property type="entry name" value="CNH"/>
    <property type="match status" value="1"/>
</dbReference>
<organism evidence="31">
    <name type="scientific">Thelazia callipaeda</name>
    <name type="common">Oriental eyeworm</name>
    <name type="synonym">Parasitic nematode</name>
    <dbReference type="NCBI Taxonomy" id="103827"/>
    <lineage>
        <taxon>Eukaryota</taxon>
        <taxon>Metazoa</taxon>
        <taxon>Ecdysozoa</taxon>
        <taxon>Nematoda</taxon>
        <taxon>Chromadorea</taxon>
        <taxon>Rhabditida</taxon>
        <taxon>Spirurina</taxon>
        <taxon>Spiruromorpha</taxon>
        <taxon>Thelazioidea</taxon>
        <taxon>Thelaziidae</taxon>
        <taxon>Thelazia</taxon>
    </lineage>
</organism>
<dbReference type="InterPro" id="IPR011993">
    <property type="entry name" value="PH-like_dom_sf"/>
</dbReference>
<feature type="compositionally biased region" description="Polar residues" evidence="22">
    <location>
        <begin position="1767"/>
        <end position="1780"/>
    </location>
</feature>
<comment type="cofactor">
    <cofactor evidence="1">
        <name>Mg(2+)</name>
        <dbReference type="ChEBI" id="CHEBI:18420"/>
    </cofactor>
</comment>
<feature type="region of interest" description="Disordered" evidence="22">
    <location>
        <begin position="1741"/>
        <end position="1810"/>
    </location>
</feature>
<keyword evidence="9" id="KW-0808">Transferase</keyword>
<gene>
    <name evidence="29" type="ORF">TCLT_LOCUS9525</name>
</gene>
<dbReference type="SMART" id="SM00109">
    <property type="entry name" value="C1"/>
    <property type="match status" value="1"/>
</dbReference>
<dbReference type="InterPro" id="IPR011009">
    <property type="entry name" value="Kinase-like_dom_sf"/>
</dbReference>
<dbReference type="InterPro" id="IPR002219">
    <property type="entry name" value="PKC_DAG/PE"/>
</dbReference>
<dbReference type="SMART" id="SM00220">
    <property type="entry name" value="S_TKc"/>
    <property type="match status" value="1"/>
</dbReference>
<evidence type="ECO:0000256" key="12">
    <source>
        <dbReference type="ARBA" id="ARBA00022771"/>
    </source>
</evidence>
<feature type="domain" description="AGC-kinase C-terminal" evidence="28">
    <location>
        <begin position="345"/>
        <end position="417"/>
    </location>
</feature>
<keyword evidence="16 21" id="KW-0175">Coiled coil</keyword>
<dbReference type="CDD" id="cd05597">
    <property type="entry name" value="STKc_DMPK_like"/>
    <property type="match status" value="1"/>
</dbReference>
<dbReference type="InterPro" id="IPR014930">
    <property type="entry name" value="Myotonic_dystrophy_kinase_coil"/>
</dbReference>
<evidence type="ECO:0000256" key="4">
    <source>
        <dbReference type="ARBA" id="ARBA00005719"/>
    </source>
</evidence>
<dbReference type="GO" id="GO:0005524">
    <property type="term" value="F:ATP binding"/>
    <property type="evidence" value="ECO:0007669"/>
    <property type="project" value="UniProtKB-UniRule"/>
</dbReference>
<feature type="domain" description="CNH" evidence="27">
    <location>
        <begin position="1296"/>
        <end position="1581"/>
    </location>
</feature>
<evidence type="ECO:0000259" key="26">
    <source>
        <dbReference type="PROSITE" id="PS50108"/>
    </source>
</evidence>
<dbReference type="Pfam" id="PF00780">
    <property type="entry name" value="CNH"/>
    <property type="match status" value="1"/>
</dbReference>
<evidence type="ECO:0000256" key="18">
    <source>
        <dbReference type="ARBA" id="ARBA00047899"/>
    </source>
</evidence>
<feature type="domain" description="Protein kinase" evidence="24">
    <location>
        <begin position="79"/>
        <end position="344"/>
    </location>
</feature>
<feature type="domain" description="CRIB" evidence="26">
    <location>
        <begin position="1656"/>
        <end position="1669"/>
    </location>
</feature>
<evidence type="ECO:0000259" key="23">
    <source>
        <dbReference type="PROSITE" id="PS50003"/>
    </source>
</evidence>
<feature type="compositionally biased region" description="Polar residues" evidence="22">
    <location>
        <begin position="827"/>
        <end position="845"/>
    </location>
</feature>
<dbReference type="Pfam" id="PF25346">
    <property type="entry name" value="PH_MRCK"/>
    <property type="match status" value="1"/>
</dbReference>
<evidence type="ECO:0000256" key="14">
    <source>
        <dbReference type="ARBA" id="ARBA00022833"/>
    </source>
</evidence>
<dbReference type="PANTHER" id="PTHR22988">
    <property type="entry name" value="MYOTONIC DYSTROPHY S/T KINASE-RELATED"/>
    <property type="match status" value="1"/>
</dbReference>
<dbReference type="FunFam" id="1.10.510.10:FF:000014">
    <property type="entry name" value="Non-specific serine/threonine protein kinase"/>
    <property type="match status" value="1"/>
</dbReference>
<keyword evidence="12" id="KW-0863">Zinc-finger</keyword>
<sequence length="1810" mass="205085">MSLREAGSTRVKQLEQCYLNVSRGEDVLSIESLLDALICLFDECCSSTLRKEKNIADFVEYVKPVVVKAKALRLCREDFEVLKVIGRGAFGEVAVVRMRNTERVFAMKILNKWEMLKRAETACFREERDVLVYGDRRWITSLHYAFQDERNLYLIMDYYVGGDLLTLLSKFEVRIPEDMARFYIAEMVLAIDSVHRLGYVHRDIKPDNVLLDINGHIRLADFGSCLKLLPDGTVHSNVAVGTPDYISPEILRAMEDGRGRYGAECDWWSLGICMYEMLYGVAPFYAESLVETYGKIMSHQEMLDFPDDIDISEEAKDLMKRLICPRETRLGQNGLVDFASHPFFDGIDWEAVREMDTPYRPEVSSPTDTSNFDVEACSPDFTPCDTKPPNVTAPFTGHHLPFIGFTYTHDSMLSDCKSLSLTGLDSSADSLPALTAEAYERRIQRLEQEKIELSRKFQEASRLIQTRFHGSAPDGDIAYESVNYEQTIAQLKDEVQILKKRLAEENSASLRPVKESNQEELEKKIKELKEKNRQLILDKQDLQRDLEETSERLTIQTRELKEAVKHRDLAKQDYDELNTALLDERDKLKRSEKIAKEYESEISQLQQKLGLFRLELRKLENIRKEAEATAERTQQDLASERLLRETLQTKLASQESKTESEEVERLTYELQKVNVRYAEMVESEEKKRQQTVDYWQSRVTDLQNGLDQQQKELTKMKERHEEERADWRMKHDEQIVNIENLYERRLKLLEEENCRLGVENEEFRNDINKLQAEIKSRVATSFSLPNASGLTESQLQELLQWVSDEKDARDSLQNLATRLHGDVESLKMQQSSSTNNLSPYSNDKGNNIRTKLKLISVVSGFSTDRAGGWGSRRVNKQTKIELLEAQQALQSEIRAKQQLLEELKKIRCAYLATKQRLDESDKQVSEQNRKIERLTEEKEQLSRILAGHSDYPEESSSFFNVVGEISTDRLSSVRNISTSYFDNSTLAVNGNDYEISNSSMRRCHQIKHHQQQSFDNSGSSPMLVPTYENTRVLTPTPSAASTLVIGTQGRGASPKVIQTLNNALNGKGHRFSHIHLQTPSKCAYCTSILIGLDRQGLFCQDCQYACHVACLPKVPLVCPVPPEARRPLGLVKTPKPSGVKRGWQPTYVVVCDFKLYLYDCNTDKHGKAIDIHPVIRQVLDMRDTDFTVTGVTETDVIHASKSDLPKIFRITTSQIHGVLPTSGINTTGSTSSSGSASSDGPVSRQYTLLMADNHEEKTKWVIALNELKSLLRRTKLADKSAFVVKEVFDSITFRELRNAQCAAIIDKNRIVMGFADHGLFAIDLDRESITLVGGEKENNRRTVERVEYNAEEQLLVVMVGPQKDRHIRLIPMAALDGRDLKWIKVPETKGCHLMTIGAGSSSDPCHYFCVAIKKTVLVFQVDRSEKRHRKVRELAMPGQPQTMRVMRGKLCVGYPSGFRMWDLVDNATTALVNFEDSSLQFLNQTLYDAHLIINVSGYEQKEFLLIFSRLGVYVDAQGRRCRSQELMFPAEASQGGFVCIMPHLCVYSVNEIDIFNVNSAEWVQTINLNKAFPLTSNGLLTMCMVNDMPYVVLLSDVLSDEDAVSIPVWTSSVVSNSSSLSLKGIVAKRRRKFSIRTPRDDDRHGRIGDRRSQLPISGPSDFVHIVHMGPGAGLELQNLMDLKQLSATHTQSSASVGIGAADKVRQLINPIMRSSSTTTTNLHSMQTLSNVCRRDFELMQSKTRPLSSHSKSSDGSSLGRDGLLSGTQLTSQENSSSEQPGPTRRPVRANSQTTTTSQVSTENRNEIARM</sequence>
<evidence type="ECO:0000256" key="11">
    <source>
        <dbReference type="ARBA" id="ARBA00022741"/>
    </source>
</evidence>
<evidence type="ECO:0000313" key="31">
    <source>
        <dbReference type="WBParaSite" id="TCLT_0000953601-mRNA-1"/>
    </source>
</evidence>
<feature type="region of interest" description="Disordered" evidence="22">
    <location>
        <begin position="823"/>
        <end position="845"/>
    </location>
</feature>
<evidence type="ECO:0000256" key="8">
    <source>
        <dbReference type="ARBA" id="ARBA00022553"/>
    </source>
</evidence>
<feature type="region of interest" description="Disordered" evidence="22">
    <location>
        <begin position="1221"/>
        <end position="1241"/>
    </location>
</feature>
<dbReference type="InterPro" id="IPR000095">
    <property type="entry name" value="CRIB_dom"/>
</dbReference>
<dbReference type="GO" id="GO:0031032">
    <property type="term" value="P:actomyosin structure organization"/>
    <property type="evidence" value="ECO:0007669"/>
    <property type="project" value="TreeGrafter"/>
</dbReference>
<dbReference type="Gene3D" id="3.30.200.20">
    <property type="entry name" value="Phosphorylase Kinase, domain 1"/>
    <property type="match status" value="1"/>
</dbReference>
<feature type="compositionally biased region" description="Low complexity" evidence="22">
    <location>
        <begin position="1791"/>
        <end position="1801"/>
    </location>
</feature>
<dbReference type="InterPro" id="IPR046349">
    <property type="entry name" value="C1-like_sf"/>
</dbReference>
<dbReference type="PROSITE" id="PS50011">
    <property type="entry name" value="PROTEIN_KINASE_DOM"/>
    <property type="match status" value="1"/>
</dbReference>
<dbReference type="PANTHER" id="PTHR22988:SF66">
    <property type="entry name" value="SERINE_THREONINE-PROTEIN KINASE GENGHIS KHAN"/>
    <property type="match status" value="1"/>
</dbReference>
<feature type="domain" description="PH" evidence="23">
    <location>
        <begin position="1124"/>
        <end position="1269"/>
    </location>
</feature>
<dbReference type="FunFam" id="3.30.200.20:FF:001055">
    <property type="entry name" value="Serine/threonine-protein kinase MRCK beta"/>
    <property type="match status" value="1"/>
</dbReference>
<evidence type="ECO:0000256" key="5">
    <source>
        <dbReference type="ARBA" id="ARBA00012513"/>
    </source>
</evidence>
<dbReference type="SMART" id="SM00133">
    <property type="entry name" value="S_TK_X"/>
    <property type="match status" value="1"/>
</dbReference>
<evidence type="ECO:0000256" key="22">
    <source>
        <dbReference type="SAM" id="MobiDB-lite"/>
    </source>
</evidence>
<dbReference type="OMA" id="CCDKVPP"/>
<evidence type="ECO:0000259" key="25">
    <source>
        <dbReference type="PROSITE" id="PS50081"/>
    </source>
</evidence>
<dbReference type="GO" id="GO:0005856">
    <property type="term" value="C:cytoskeleton"/>
    <property type="evidence" value="ECO:0007669"/>
    <property type="project" value="TreeGrafter"/>
</dbReference>
<evidence type="ECO:0000256" key="7">
    <source>
        <dbReference type="ARBA" id="ARBA00022527"/>
    </source>
</evidence>
<keyword evidence="10" id="KW-0479">Metal-binding</keyword>
<evidence type="ECO:0000313" key="29">
    <source>
        <dbReference type="EMBL" id="VDN07160.1"/>
    </source>
</evidence>
<evidence type="ECO:0000259" key="28">
    <source>
        <dbReference type="PROSITE" id="PS51285"/>
    </source>
</evidence>
<reference evidence="31" key="1">
    <citation type="submission" date="2016-04" db="UniProtKB">
        <authorList>
            <consortium name="WormBaseParasite"/>
        </authorList>
    </citation>
    <scope>IDENTIFICATION</scope>
</reference>
<dbReference type="Gene3D" id="3.30.60.20">
    <property type="match status" value="1"/>
</dbReference>
<proteinExistence type="inferred from homology"/>
<keyword evidence="7" id="KW-0723">Serine/threonine-protein kinase</keyword>
<keyword evidence="6" id="KW-0963">Cytoplasm</keyword>
<dbReference type="CDD" id="cd00132">
    <property type="entry name" value="CRIB"/>
    <property type="match status" value="1"/>
</dbReference>
<comment type="similarity">
    <text evidence="4">Belongs to the protein kinase superfamily. AGC Ser/Thr protein kinase family. DMPK subfamily.</text>
</comment>
<dbReference type="GO" id="GO:0004674">
    <property type="term" value="F:protein serine/threonine kinase activity"/>
    <property type="evidence" value="ECO:0007669"/>
    <property type="project" value="UniProtKB-KW"/>
</dbReference>
<evidence type="ECO:0000256" key="2">
    <source>
        <dbReference type="ARBA" id="ARBA00004496"/>
    </source>
</evidence>
<dbReference type="SUPFAM" id="SSF57889">
    <property type="entry name" value="Cysteine-rich domain"/>
    <property type="match status" value="1"/>
</dbReference>
<dbReference type="Gene3D" id="1.10.510.10">
    <property type="entry name" value="Transferase(Phosphotransferase) domain 1"/>
    <property type="match status" value="1"/>
</dbReference>
<feature type="coiled-coil region" evidence="21">
    <location>
        <begin position="436"/>
        <end position="643"/>
    </location>
</feature>
<dbReference type="PROSITE" id="PS00107">
    <property type="entry name" value="PROTEIN_KINASE_ATP"/>
    <property type="match status" value="1"/>
</dbReference>
<dbReference type="InterPro" id="IPR031597">
    <property type="entry name" value="KELK"/>
</dbReference>
<evidence type="ECO:0000256" key="10">
    <source>
        <dbReference type="ARBA" id="ARBA00022723"/>
    </source>
</evidence>
<dbReference type="InterPro" id="IPR008271">
    <property type="entry name" value="Ser/Thr_kinase_AS"/>
</dbReference>
<accession>A0A0N5D8U4</accession>
<evidence type="ECO:0000313" key="30">
    <source>
        <dbReference type="Proteomes" id="UP000276776"/>
    </source>
</evidence>
<dbReference type="GO" id="GO:0030027">
    <property type="term" value="C:lamellipodium"/>
    <property type="evidence" value="ECO:0007669"/>
    <property type="project" value="UniProtKB-SubCell"/>
</dbReference>
<dbReference type="InterPro" id="IPR000719">
    <property type="entry name" value="Prot_kinase_dom"/>
</dbReference>
<dbReference type="EC" id="2.7.11.1" evidence="5"/>
<evidence type="ECO:0000256" key="1">
    <source>
        <dbReference type="ARBA" id="ARBA00001946"/>
    </source>
</evidence>
<dbReference type="SUPFAM" id="SSF56112">
    <property type="entry name" value="Protein kinase-like (PK-like)"/>
    <property type="match status" value="1"/>
</dbReference>
<comment type="subcellular location">
    <subcellularLocation>
        <location evidence="3">Cell projection</location>
        <location evidence="3">Lamellipodium</location>
    </subcellularLocation>
    <subcellularLocation>
        <location evidence="2">Cytoplasm</location>
    </subcellularLocation>
</comment>
<evidence type="ECO:0000256" key="9">
    <source>
        <dbReference type="ARBA" id="ARBA00022679"/>
    </source>
</evidence>
<evidence type="ECO:0000256" key="17">
    <source>
        <dbReference type="ARBA" id="ARBA00023273"/>
    </source>
</evidence>
<dbReference type="InterPro" id="IPR001180">
    <property type="entry name" value="CNH_dom"/>
</dbReference>
<keyword evidence="30" id="KW-1185">Reference proteome</keyword>
<comment type="catalytic activity">
    <reaction evidence="19">
        <text>L-seryl-[protein] + ATP = O-phospho-L-seryl-[protein] + ADP + H(+)</text>
        <dbReference type="Rhea" id="RHEA:17989"/>
        <dbReference type="Rhea" id="RHEA-COMP:9863"/>
        <dbReference type="Rhea" id="RHEA-COMP:11604"/>
        <dbReference type="ChEBI" id="CHEBI:15378"/>
        <dbReference type="ChEBI" id="CHEBI:29999"/>
        <dbReference type="ChEBI" id="CHEBI:30616"/>
        <dbReference type="ChEBI" id="CHEBI:83421"/>
        <dbReference type="ChEBI" id="CHEBI:456216"/>
        <dbReference type="EC" id="2.7.11.1"/>
    </reaction>
</comment>
<dbReference type="InterPro" id="IPR001849">
    <property type="entry name" value="PH_domain"/>
</dbReference>
<evidence type="ECO:0000256" key="16">
    <source>
        <dbReference type="ARBA" id="ARBA00023054"/>
    </source>
</evidence>
<dbReference type="InterPro" id="IPR017892">
    <property type="entry name" value="Pkinase_C"/>
</dbReference>
<dbReference type="SMART" id="SM00233">
    <property type="entry name" value="PH"/>
    <property type="match status" value="1"/>
</dbReference>
<dbReference type="WBParaSite" id="TCLT_0000953601-mRNA-1">
    <property type="protein sequence ID" value="TCLT_0000953601-mRNA-1"/>
    <property type="gene ID" value="TCLT_0000953601"/>
</dbReference>
<dbReference type="InterPro" id="IPR017441">
    <property type="entry name" value="Protein_kinase_ATP_BS"/>
</dbReference>
<keyword evidence="17" id="KW-0966">Cell projection</keyword>
<dbReference type="InterPro" id="IPR057529">
    <property type="entry name" value="MRCK/ROCK_PH"/>
</dbReference>
<feature type="coiled-coil region" evidence="21">
    <location>
        <begin position="699"/>
        <end position="730"/>
    </location>
</feature>
<evidence type="ECO:0000256" key="20">
    <source>
        <dbReference type="PROSITE-ProRule" id="PRU10141"/>
    </source>
</evidence>